<dbReference type="InterPro" id="IPR013083">
    <property type="entry name" value="Znf_RING/FYVE/PHD"/>
</dbReference>
<evidence type="ECO:0000313" key="9">
    <source>
        <dbReference type="EMBL" id="RDX47036.1"/>
    </source>
</evidence>
<sequence length="630" mass="66094">MAKKTAAKKTKKNNPSFARCNQCKLVFKDGNECGAHAESTGHNRNPSYYCTVCSVAFTKQKLRAEHIKTAGHVQTEPKIYATAVQAAKAVAVPARTSISIAAASKVACLPAQPAASTSTSVPQPAVSDDSESDTSDVEVPNSSNLRPPAGPGPTASTSAASQNHSKDPAALSDHGKVVYLGLANFQESSTFQRKTERSKRKIRCTTCRIGFPSEETLQLHYNKSRSHPSCEGCRVGFDSPASLAIHQEQCFAFKASAVAGADEARSTDGHATAGPSVTSTATSSSTTIRSHSDKLQVAAKATELENTRCAKCDIGFSSVEVLQAHYDESALHPTCRTCGLGFASISSWATHKARCPPPGSTAATNGAMNIDGRGAAGLGGKGKEVVRDIVSPASSVASAESSPRTVRGEDPRPATAGAPSSTSLSAGPSEVFSVSPTNPETPKTRGPQCASSPTPSTAVSTISLAEHARSSSDTTPPRSSLMEDTESMCRVLRAEQPEPVAPPREESAQSQSRPVYDNDTGSPAAAAGIAIRRPPGAYPTPVSGHTRSGTPMDTRWAVAQSQRPPTSRDPNAATSFHCRSCLRDPCVQPVAAFCGHIFCHSCILQELSTKMCCPVCQRTFFVRLHVEVTG</sequence>
<dbReference type="PANTHER" id="PTHR24409">
    <property type="entry name" value="ZINC FINGER PROTEIN 142"/>
    <property type="match status" value="1"/>
</dbReference>
<feature type="domain" description="RING-type" evidence="7">
    <location>
        <begin position="578"/>
        <end position="617"/>
    </location>
</feature>
<feature type="compositionally biased region" description="Low complexity" evidence="6">
    <location>
        <begin position="392"/>
        <end position="403"/>
    </location>
</feature>
<dbReference type="GO" id="GO:0008270">
    <property type="term" value="F:zinc ion binding"/>
    <property type="evidence" value="ECO:0007669"/>
    <property type="project" value="UniProtKB-KW"/>
</dbReference>
<keyword evidence="3 5" id="KW-0863">Zinc-finger</keyword>
<dbReference type="GO" id="GO:0005634">
    <property type="term" value="C:nucleus"/>
    <property type="evidence" value="ECO:0007669"/>
    <property type="project" value="TreeGrafter"/>
</dbReference>
<gene>
    <name evidence="9" type="ORF">OH76DRAFT_803687</name>
</gene>
<dbReference type="InterPro" id="IPR017907">
    <property type="entry name" value="Znf_RING_CS"/>
</dbReference>
<evidence type="ECO:0000259" key="8">
    <source>
        <dbReference type="PROSITE" id="PS50157"/>
    </source>
</evidence>
<dbReference type="PANTHER" id="PTHR24409:SF295">
    <property type="entry name" value="AZ2-RELATED"/>
    <property type="match status" value="1"/>
</dbReference>
<organism evidence="9 10">
    <name type="scientific">Lentinus brumalis</name>
    <dbReference type="NCBI Taxonomy" id="2498619"/>
    <lineage>
        <taxon>Eukaryota</taxon>
        <taxon>Fungi</taxon>
        <taxon>Dikarya</taxon>
        <taxon>Basidiomycota</taxon>
        <taxon>Agaricomycotina</taxon>
        <taxon>Agaricomycetes</taxon>
        <taxon>Polyporales</taxon>
        <taxon>Polyporaceae</taxon>
        <taxon>Lentinus</taxon>
    </lineage>
</organism>
<evidence type="ECO:0000256" key="3">
    <source>
        <dbReference type="ARBA" id="ARBA00022771"/>
    </source>
</evidence>
<keyword evidence="2" id="KW-0677">Repeat</keyword>
<dbReference type="PROSITE" id="PS00518">
    <property type="entry name" value="ZF_RING_1"/>
    <property type="match status" value="1"/>
</dbReference>
<accession>A0A371D3B6</accession>
<keyword evidence="10" id="KW-1185">Reference proteome</keyword>
<feature type="region of interest" description="Disordered" evidence="6">
    <location>
        <begin position="392"/>
        <end position="551"/>
    </location>
</feature>
<feature type="compositionally biased region" description="Low complexity" evidence="6">
    <location>
        <begin position="271"/>
        <end position="288"/>
    </location>
</feature>
<feature type="compositionally biased region" description="Low complexity" evidence="6">
    <location>
        <begin position="450"/>
        <end position="463"/>
    </location>
</feature>
<evidence type="ECO:0008006" key="11">
    <source>
        <dbReference type="Google" id="ProtNLM"/>
    </source>
</evidence>
<feature type="region of interest" description="Disordered" evidence="6">
    <location>
        <begin position="266"/>
        <end position="288"/>
    </location>
</feature>
<dbReference type="GO" id="GO:0000981">
    <property type="term" value="F:DNA-binding transcription factor activity, RNA polymerase II-specific"/>
    <property type="evidence" value="ECO:0007669"/>
    <property type="project" value="TreeGrafter"/>
</dbReference>
<dbReference type="InterPro" id="IPR001841">
    <property type="entry name" value="Znf_RING"/>
</dbReference>
<keyword evidence="1" id="KW-0479">Metal-binding</keyword>
<dbReference type="Proteomes" id="UP000256964">
    <property type="component" value="Unassembled WGS sequence"/>
</dbReference>
<evidence type="ECO:0000256" key="4">
    <source>
        <dbReference type="ARBA" id="ARBA00022833"/>
    </source>
</evidence>
<proteinExistence type="predicted"/>
<feature type="compositionally biased region" description="Polar residues" evidence="6">
    <location>
        <begin position="154"/>
        <end position="163"/>
    </location>
</feature>
<feature type="domain" description="C2H2-type" evidence="8">
    <location>
        <begin position="48"/>
        <end position="77"/>
    </location>
</feature>
<dbReference type="Gene3D" id="3.30.160.60">
    <property type="entry name" value="Classic Zinc Finger"/>
    <property type="match status" value="1"/>
</dbReference>
<feature type="region of interest" description="Disordered" evidence="6">
    <location>
        <begin position="114"/>
        <end position="170"/>
    </location>
</feature>
<feature type="compositionally biased region" description="Low complexity" evidence="6">
    <location>
        <begin position="524"/>
        <end position="535"/>
    </location>
</feature>
<dbReference type="SMART" id="SM00355">
    <property type="entry name" value="ZnF_C2H2"/>
    <property type="match status" value="4"/>
</dbReference>
<keyword evidence="4" id="KW-0862">Zinc</keyword>
<evidence type="ECO:0000256" key="5">
    <source>
        <dbReference type="PROSITE-ProRule" id="PRU00042"/>
    </source>
</evidence>
<evidence type="ECO:0000256" key="1">
    <source>
        <dbReference type="ARBA" id="ARBA00022723"/>
    </source>
</evidence>
<dbReference type="OrthoDB" id="6333297at2759"/>
<evidence type="ECO:0000259" key="7">
    <source>
        <dbReference type="PROSITE" id="PS50089"/>
    </source>
</evidence>
<dbReference type="Gene3D" id="3.30.40.10">
    <property type="entry name" value="Zinc/RING finger domain, C3HC4 (zinc finger)"/>
    <property type="match status" value="1"/>
</dbReference>
<dbReference type="InterPro" id="IPR013087">
    <property type="entry name" value="Znf_C2H2_type"/>
</dbReference>
<evidence type="ECO:0000256" key="2">
    <source>
        <dbReference type="ARBA" id="ARBA00022737"/>
    </source>
</evidence>
<dbReference type="GO" id="GO:0000977">
    <property type="term" value="F:RNA polymerase II transcription regulatory region sequence-specific DNA binding"/>
    <property type="evidence" value="ECO:0007669"/>
    <property type="project" value="TreeGrafter"/>
</dbReference>
<dbReference type="SUPFAM" id="SSF57850">
    <property type="entry name" value="RING/U-box"/>
    <property type="match status" value="1"/>
</dbReference>
<dbReference type="PROSITE" id="PS50157">
    <property type="entry name" value="ZINC_FINGER_C2H2_2"/>
    <property type="match status" value="1"/>
</dbReference>
<dbReference type="STRING" id="139420.A0A371D3B6"/>
<dbReference type="PROSITE" id="PS50089">
    <property type="entry name" value="ZF_RING_2"/>
    <property type="match status" value="1"/>
</dbReference>
<feature type="compositionally biased region" description="Polar residues" evidence="6">
    <location>
        <begin position="418"/>
        <end position="441"/>
    </location>
</feature>
<protein>
    <recommendedName>
        <fullName evidence="11">RING-type domain-containing protein</fullName>
    </recommendedName>
</protein>
<dbReference type="EMBL" id="KZ857422">
    <property type="protein sequence ID" value="RDX47036.1"/>
    <property type="molecule type" value="Genomic_DNA"/>
</dbReference>
<feature type="compositionally biased region" description="Low complexity" evidence="6">
    <location>
        <begin position="471"/>
        <end position="480"/>
    </location>
</feature>
<dbReference type="PROSITE" id="PS00028">
    <property type="entry name" value="ZINC_FINGER_C2H2_1"/>
    <property type="match status" value="1"/>
</dbReference>
<reference evidence="9 10" key="1">
    <citation type="journal article" date="2018" name="Biotechnol. Biofuels">
        <title>Integrative visual omics of the white-rot fungus Polyporus brumalis exposes the biotechnological potential of its oxidative enzymes for delignifying raw plant biomass.</title>
        <authorList>
            <person name="Miyauchi S."/>
            <person name="Rancon A."/>
            <person name="Drula E."/>
            <person name="Hage H."/>
            <person name="Chaduli D."/>
            <person name="Favel A."/>
            <person name="Grisel S."/>
            <person name="Henrissat B."/>
            <person name="Herpoel-Gimbert I."/>
            <person name="Ruiz-Duenas F.J."/>
            <person name="Chevret D."/>
            <person name="Hainaut M."/>
            <person name="Lin J."/>
            <person name="Wang M."/>
            <person name="Pangilinan J."/>
            <person name="Lipzen A."/>
            <person name="Lesage-Meessen L."/>
            <person name="Navarro D."/>
            <person name="Riley R."/>
            <person name="Grigoriev I.V."/>
            <person name="Zhou S."/>
            <person name="Raouche S."/>
            <person name="Rosso M.N."/>
        </authorList>
    </citation>
    <scope>NUCLEOTIDE SEQUENCE [LARGE SCALE GENOMIC DNA]</scope>
    <source>
        <strain evidence="9 10">BRFM 1820</strain>
    </source>
</reference>
<evidence type="ECO:0000256" key="6">
    <source>
        <dbReference type="SAM" id="MobiDB-lite"/>
    </source>
</evidence>
<evidence type="ECO:0000313" key="10">
    <source>
        <dbReference type="Proteomes" id="UP000256964"/>
    </source>
</evidence>
<name>A0A371D3B6_9APHY</name>
<dbReference type="AlphaFoldDB" id="A0A371D3B6"/>
<dbReference type="Pfam" id="PF12874">
    <property type="entry name" value="zf-met"/>
    <property type="match status" value="1"/>
</dbReference>